<accession>A0A6A5YI24</accession>
<feature type="signal peptide" evidence="2">
    <location>
        <begin position="1"/>
        <end position="22"/>
    </location>
</feature>
<keyword evidence="4" id="KW-1185">Reference proteome</keyword>
<evidence type="ECO:0000313" key="4">
    <source>
        <dbReference type="Proteomes" id="UP000799770"/>
    </source>
</evidence>
<keyword evidence="2" id="KW-0732">Signal</keyword>
<evidence type="ECO:0000256" key="1">
    <source>
        <dbReference type="SAM" id="MobiDB-lite"/>
    </source>
</evidence>
<feature type="region of interest" description="Disordered" evidence="1">
    <location>
        <begin position="33"/>
        <end position="59"/>
    </location>
</feature>
<organism evidence="3 4">
    <name type="scientific">Lophiotrema nucula</name>
    <dbReference type="NCBI Taxonomy" id="690887"/>
    <lineage>
        <taxon>Eukaryota</taxon>
        <taxon>Fungi</taxon>
        <taxon>Dikarya</taxon>
        <taxon>Ascomycota</taxon>
        <taxon>Pezizomycotina</taxon>
        <taxon>Dothideomycetes</taxon>
        <taxon>Pleosporomycetidae</taxon>
        <taxon>Pleosporales</taxon>
        <taxon>Lophiotremataceae</taxon>
        <taxon>Lophiotrema</taxon>
    </lineage>
</organism>
<dbReference type="AlphaFoldDB" id="A0A6A5YI24"/>
<gene>
    <name evidence="3" type="ORF">BDV96DRAFT_591868</name>
</gene>
<evidence type="ECO:0000313" key="3">
    <source>
        <dbReference type="EMBL" id="KAF2105788.1"/>
    </source>
</evidence>
<sequence>MRFTQALLGFLLPASILQGVLATPLPDVHSGLAKRYSGTPTGKQGDGGPDDSDYPSDDDIRGAYIAPSGASVFWSQIGTSQAPYDFAQSIGGVIVRGTYPKGYTNQNKRSSQWIQDFRDRFSAIYAEKASGEVFFVAPFDNKIDACRIWSRMELPSLMDNSDVTKITLVDYTNFANKKTIWEPTSIPFSKREEAINQLLSKRADQACNDWDGYGDDPADPDADPSVSIPYAPGWCGVHVTQYQKNEEDVNPNPNYRLDITIFDSQGETIGGVQFADAPTDVNVNVDSKLPYVLLVKTGAVDDDAVLFAYADQSWGSNDQEHHCDFGSYDSGKRQGDCGFSC</sequence>
<dbReference type="OrthoDB" id="2119228at2759"/>
<evidence type="ECO:0000256" key="2">
    <source>
        <dbReference type="SAM" id="SignalP"/>
    </source>
</evidence>
<name>A0A6A5YI24_9PLEO</name>
<feature type="compositionally biased region" description="Acidic residues" evidence="1">
    <location>
        <begin position="48"/>
        <end position="57"/>
    </location>
</feature>
<reference evidence="3" key="1">
    <citation type="journal article" date="2020" name="Stud. Mycol.">
        <title>101 Dothideomycetes genomes: a test case for predicting lifestyles and emergence of pathogens.</title>
        <authorList>
            <person name="Haridas S."/>
            <person name="Albert R."/>
            <person name="Binder M."/>
            <person name="Bloem J."/>
            <person name="Labutti K."/>
            <person name="Salamov A."/>
            <person name="Andreopoulos B."/>
            <person name="Baker S."/>
            <person name="Barry K."/>
            <person name="Bills G."/>
            <person name="Bluhm B."/>
            <person name="Cannon C."/>
            <person name="Castanera R."/>
            <person name="Culley D."/>
            <person name="Daum C."/>
            <person name="Ezra D."/>
            <person name="Gonzalez J."/>
            <person name="Henrissat B."/>
            <person name="Kuo A."/>
            <person name="Liang C."/>
            <person name="Lipzen A."/>
            <person name="Lutzoni F."/>
            <person name="Magnuson J."/>
            <person name="Mondo S."/>
            <person name="Nolan M."/>
            <person name="Ohm R."/>
            <person name="Pangilinan J."/>
            <person name="Park H.-J."/>
            <person name="Ramirez L."/>
            <person name="Alfaro M."/>
            <person name="Sun H."/>
            <person name="Tritt A."/>
            <person name="Yoshinaga Y."/>
            <person name="Zwiers L.-H."/>
            <person name="Turgeon B."/>
            <person name="Goodwin S."/>
            <person name="Spatafora J."/>
            <person name="Crous P."/>
            <person name="Grigoriev I."/>
        </authorList>
    </citation>
    <scope>NUCLEOTIDE SEQUENCE</scope>
    <source>
        <strain evidence="3">CBS 627.86</strain>
    </source>
</reference>
<protein>
    <submittedName>
        <fullName evidence="3">Uncharacterized protein</fullName>
    </submittedName>
</protein>
<dbReference type="EMBL" id="ML977371">
    <property type="protein sequence ID" value="KAF2105788.1"/>
    <property type="molecule type" value="Genomic_DNA"/>
</dbReference>
<dbReference type="Proteomes" id="UP000799770">
    <property type="component" value="Unassembled WGS sequence"/>
</dbReference>
<feature type="chain" id="PRO_5025347723" evidence="2">
    <location>
        <begin position="23"/>
        <end position="341"/>
    </location>
</feature>
<proteinExistence type="predicted"/>